<dbReference type="PANTHER" id="PTHR22604:SF105">
    <property type="entry name" value="TRANS-1,2-DIHYDROBENZENE-1,2-DIOL DEHYDROGENASE"/>
    <property type="match status" value="1"/>
</dbReference>
<feature type="domain" description="GFO/IDH/MocA-like oxidoreductase" evidence="5">
    <location>
        <begin position="152"/>
        <end position="265"/>
    </location>
</feature>
<name>A0AAU7VS24_9MICO</name>
<gene>
    <name evidence="6" type="ORF">ABS642_14325</name>
</gene>
<dbReference type="InterPro" id="IPR055170">
    <property type="entry name" value="GFO_IDH_MocA-like_dom"/>
</dbReference>
<proteinExistence type="inferred from homology"/>
<dbReference type="Pfam" id="PF22725">
    <property type="entry name" value="GFO_IDH_MocA_C3"/>
    <property type="match status" value="1"/>
</dbReference>
<feature type="domain" description="Gfo/Idh/MocA-like oxidoreductase N-terminal" evidence="4">
    <location>
        <begin position="30"/>
        <end position="138"/>
    </location>
</feature>
<dbReference type="GO" id="GO:0000166">
    <property type="term" value="F:nucleotide binding"/>
    <property type="evidence" value="ECO:0007669"/>
    <property type="project" value="InterPro"/>
</dbReference>
<dbReference type="Pfam" id="PF01408">
    <property type="entry name" value="GFO_IDH_MocA"/>
    <property type="match status" value="1"/>
</dbReference>
<dbReference type="PANTHER" id="PTHR22604">
    <property type="entry name" value="OXIDOREDUCTASES"/>
    <property type="match status" value="1"/>
</dbReference>
<dbReference type="SUPFAM" id="SSF55347">
    <property type="entry name" value="Glyceraldehyde-3-phosphate dehydrogenase-like, C-terminal domain"/>
    <property type="match status" value="1"/>
</dbReference>
<accession>A0AAU7VS24</accession>
<evidence type="ECO:0000259" key="4">
    <source>
        <dbReference type="Pfam" id="PF01408"/>
    </source>
</evidence>
<evidence type="ECO:0000313" key="6">
    <source>
        <dbReference type="EMBL" id="XBX77086.1"/>
    </source>
</evidence>
<dbReference type="EMBL" id="CP158357">
    <property type="protein sequence ID" value="XBX77086.1"/>
    <property type="molecule type" value="Genomic_DNA"/>
</dbReference>
<reference evidence="6" key="1">
    <citation type="submission" date="2024-06" db="EMBL/GenBank/DDBJ databases">
        <title>Draft genome sequence of Microbacterium sp. strain A8/3-1, isolated from Oxytropis tragacanthoides Fisch. ex DC. Root nodules in the Altai region of Russia.</title>
        <authorList>
            <person name="Sazanova A."/>
            <person name="Guro P."/>
            <person name="Kuznetsova I."/>
            <person name="Belimov A."/>
            <person name="Safronova V."/>
        </authorList>
    </citation>
    <scope>NUCLEOTIDE SEQUENCE</scope>
    <source>
        <strain evidence="6">A8/3-1</strain>
    </source>
</reference>
<dbReference type="InterPro" id="IPR036291">
    <property type="entry name" value="NAD(P)-bd_dom_sf"/>
</dbReference>
<evidence type="ECO:0000256" key="2">
    <source>
        <dbReference type="ARBA" id="ARBA00023002"/>
    </source>
</evidence>
<evidence type="ECO:0000259" key="5">
    <source>
        <dbReference type="Pfam" id="PF22725"/>
    </source>
</evidence>
<dbReference type="AlphaFoldDB" id="A0AAU7VS24"/>
<dbReference type="InterPro" id="IPR050984">
    <property type="entry name" value="Gfo/Idh/MocA_domain"/>
</dbReference>
<dbReference type="GO" id="GO:0016491">
    <property type="term" value="F:oxidoreductase activity"/>
    <property type="evidence" value="ECO:0007669"/>
    <property type="project" value="UniProtKB-KW"/>
</dbReference>
<dbReference type="InterPro" id="IPR000683">
    <property type="entry name" value="Gfo/Idh/MocA-like_OxRdtase_N"/>
</dbReference>
<dbReference type="Gene3D" id="3.30.360.10">
    <property type="entry name" value="Dihydrodipicolinate Reductase, domain 2"/>
    <property type="match status" value="1"/>
</dbReference>
<dbReference type="SUPFAM" id="SSF51735">
    <property type="entry name" value="NAD(P)-binding Rossmann-fold domains"/>
    <property type="match status" value="1"/>
</dbReference>
<sequence length="346" mass="37018">MTFPTTFPEPELFTPGADAPALRWGLLAPGWIADLFVSAVHAHTDQRFVAVASRSAERSRAFSAQHGIAKAYDSYEQLVADPEVDVVYIAAPQSEHLALGLLAVAARKHTLIEKPLATTSDEARVLVSAARSAGVLMMEALWSRYLPQTSVVRALVRDGVLGDIRSVVADHGQAIPDYPNHRLHRRELGGGALLDLGIYPVQLDSMVLGAPSSITAIGGLLDTGVDAYSTLVLGHGPSVQSTLTTTLVVRTPSTAVIAGTEARLEMAGSFYMPTTLRLTANDGEALVWNDTTGVSSMAGLSWEATALARFVREGRTESPVHTLDETISILETLDEARRQIDEAATR</sequence>
<evidence type="ECO:0000256" key="3">
    <source>
        <dbReference type="ARBA" id="ARBA00023027"/>
    </source>
</evidence>
<organism evidence="6">
    <name type="scientific">Microbacterium sp. A8/3-1</name>
    <dbReference type="NCBI Taxonomy" id="3160749"/>
    <lineage>
        <taxon>Bacteria</taxon>
        <taxon>Bacillati</taxon>
        <taxon>Actinomycetota</taxon>
        <taxon>Actinomycetes</taxon>
        <taxon>Micrococcales</taxon>
        <taxon>Microbacteriaceae</taxon>
        <taxon>Microbacterium</taxon>
    </lineage>
</organism>
<dbReference type="RefSeq" id="WP_350350632.1">
    <property type="nucleotide sequence ID" value="NZ_CP158357.1"/>
</dbReference>
<protein>
    <submittedName>
        <fullName evidence="6">Gfo/Idh/MocA family oxidoreductase</fullName>
    </submittedName>
</protein>
<keyword evidence="2" id="KW-0560">Oxidoreductase</keyword>
<evidence type="ECO:0000256" key="1">
    <source>
        <dbReference type="ARBA" id="ARBA00010928"/>
    </source>
</evidence>
<keyword evidence="3" id="KW-0520">NAD</keyword>
<dbReference type="Gene3D" id="3.40.50.720">
    <property type="entry name" value="NAD(P)-binding Rossmann-like Domain"/>
    <property type="match status" value="1"/>
</dbReference>
<comment type="similarity">
    <text evidence="1">Belongs to the Gfo/Idh/MocA family.</text>
</comment>